<dbReference type="InterPro" id="IPR036517">
    <property type="entry name" value="FF_domain_sf"/>
</dbReference>
<accession>A0ABQ7EP68</accession>
<feature type="domain" description="WW" evidence="4">
    <location>
        <begin position="258"/>
        <end position="285"/>
    </location>
</feature>
<sequence>MEGENVTELLNTAAPSTGEGIFATAPPPSDSVLATAASSVSPSSKSQPEQSSMSVVSFQSLNWFHDVSVLAVQIAVSQSVSSSLTAQSSANPIPQAPHMLQNPPFGRPGTLAPPGLMTSPPAFPGSNPFSTIPRPGGPAQINPGIHPHMYPPYHSMPPMHGTPQGMWLQPRPMDGIPRAHFPSHPTPFPGNYPFPVRGASSHLPYPGSQPLPVGNTGTVHALPGHQPLDVPPGQKPEALSGIDDRAGSQLVGNRVDAWTAHKSETGVVYYYNSVTGQSTYEKPPGFEREPDKVPVQPIPISMENIHGTDWALVSTNDGKKYYYNNKTKVSSWQIPPEVKDLVKKTEERSTESLASVPSADLTEKGSEQSSLSAPAINNGGRDAVSLRTTIVPGFSALDLVKKKLHDSGVPVSSTTISEANGGKSNEVTPSGESGDGMGKVKDAPGGGDLSDSTSDSEDEDSGPSKEECIKQFKEMLKERGVAPFSKWEKELPKIIFDPRFKLVHFQLILLVSMQALQHPLVLACTVAVFDAVFLFGSSFFVQAIQSHSVRRSLFEQYVKTRAEEERREKRAAHKAAVEGFKQLLDEASKDIDKHTDYHTFKKKWGNDLRFESLERKEREALLNERILSLKRAADQKAQEIRAAAASDFKTMLHEREVYINSHWSKVKDSLRNDPRYRSAAHEDREVFYNEYIAELKAARGDDYEMKSRGEEDKLRERERELRKRKEREVLEVERVRQKIRRKEAVASYQALLVEKIRDPEASWTESKPKLERDPQKRALNPDLDPADKEKLFRDHIKTLYERCARDFKALLVEVLSSEAASQQTEEAKTVLNSWSTAKQVLKSDIRYSKMPRDDREVIWRRYAEDILRKQKQDSPQKEEKPRDYKI</sequence>
<feature type="compositionally biased region" description="Basic and acidic residues" evidence="3">
    <location>
        <begin position="763"/>
        <end position="776"/>
    </location>
</feature>
<dbReference type="SMART" id="SM00441">
    <property type="entry name" value="FF"/>
    <property type="match status" value="4"/>
</dbReference>
<feature type="domain" description="FF" evidence="5">
    <location>
        <begin position="641"/>
        <end position="694"/>
    </location>
</feature>
<feature type="domain" description="FF" evidence="5">
    <location>
        <begin position="465"/>
        <end position="560"/>
    </location>
</feature>
<dbReference type="PROSITE" id="PS51676">
    <property type="entry name" value="FF"/>
    <property type="match status" value="4"/>
</dbReference>
<reference evidence="6 7" key="1">
    <citation type="journal article" date="2020" name="BMC Genomics">
        <title>Intraspecific diversification of the crop wild relative Brassica cretica Lam. using demographic model selection.</title>
        <authorList>
            <person name="Kioukis A."/>
            <person name="Michalopoulou V.A."/>
            <person name="Briers L."/>
            <person name="Pirintsos S."/>
            <person name="Studholme D.J."/>
            <person name="Pavlidis P."/>
            <person name="Sarris P.F."/>
        </authorList>
    </citation>
    <scope>NUCLEOTIDE SEQUENCE [LARGE SCALE GENOMIC DNA]</scope>
    <source>
        <strain evidence="7">cv. PFS-1207/04</strain>
    </source>
</reference>
<feature type="domain" description="FF" evidence="5">
    <location>
        <begin position="570"/>
        <end position="628"/>
    </location>
</feature>
<protein>
    <recommendedName>
        <fullName evidence="8">Pre-mRNA-processing protein 40C</fullName>
    </recommendedName>
</protein>
<feature type="region of interest" description="Disordered" evidence="3">
    <location>
        <begin position="345"/>
        <end position="380"/>
    </location>
</feature>
<dbReference type="EMBL" id="QGKV02000297">
    <property type="protein sequence ID" value="KAF3605324.1"/>
    <property type="molecule type" value="Genomic_DNA"/>
</dbReference>
<feature type="domain" description="FF" evidence="5">
    <location>
        <begin position="741"/>
        <end position="798"/>
    </location>
</feature>
<feature type="compositionally biased region" description="Low complexity" evidence="3">
    <location>
        <begin position="30"/>
        <end position="50"/>
    </location>
</feature>
<feature type="region of interest" description="Disordered" evidence="3">
    <location>
        <begin position="1"/>
        <end position="50"/>
    </location>
</feature>
<dbReference type="Gene3D" id="2.20.70.10">
    <property type="match status" value="2"/>
</dbReference>
<keyword evidence="2" id="KW-0175">Coiled coil</keyword>
<dbReference type="PROSITE" id="PS01159">
    <property type="entry name" value="WW_DOMAIN_1"/>
    <property type="match status" value="2"/>
</dbReference>
<keyword evidence="7" id="KW-1185">Reference proteome</keyword>
<dbReference type="Pfam" id="PF01846">
    <property type="entry name" value="FF"/>
    <property type="match status" value="4"/>
</dbReference>
<dbReference type="InterPro" id="IPR045148">
    <property type="entry name" value="TCRG1-like"/>
</dbReference>
<feature type="compositionally biased region" description="Polar residues" evidence="3">
    <location>
        <begin position="410"/>
        <end position="431"/>
    </location>
</feature>
<dbReference type="InterPro" id="IPR036020">
    <property type="entry name" value="WW_dom_sf"/>
</dbReference>
<name>A0ABQ7EP68_BRACR</name>
<organism evidence="6 7">
    <name type="scientific">Brassica cretica</name>
    <name type="common">Mustard</name>
    <dbReference type="NCBI Taxonomy" id="69181"/>
    <lineage>
        <taxon>Eukaryota</taxon>
        <taxon>Viridiplantae</taxon>
        <taxon>Streptophyta</taxon>
        <taxon>Embryophyta</taxon>
        <taxon>Tracheophyta</taxon>
        <taxon>Spermatophyta</taxon>
        <taxon>Magnoliopsida</taxon>
        <taxon>eudicotyledons</taxon>
        <taxon>Gunneridae</taxon>
        <taxon>Pentapetalae</taxon>
        <taxon>rosids</taxon>
        <taxon>malvids</taxon>
        <taxon>Brassicales</taxon>
        <taxon>Brassicaceae</taxon>
        <taxon>Brassiceae</taxon>
        <taxon>Brassica</taxon>
    </lineage>
</organism>
<dbReference type="PROSITE" id="PS50020">
    <property type="entry name" value="WW_DOMAIN_2"/>
    <property type="match status" value="2"/>
</dbReference>
<feature type="region of interest" description="Disordered" evidence="3">
    <location>
        <begin position="408"/>
        <end position="465"/>
    </location>
</feature>
<evidence type="ECO:0000256" key="2">
    <source>
        <dbReference type="SAM" id="Coils"/>
    </source>
</evidence>
<evidence type="ECO:0000259" key="5">
    <source>
        <dbReference type="PROSITE" id="PS51676"/>
    </source>
</evidence>
<dbReference type="InterPro" id="IPR002713">
    <property type="entry name" value="FF_domain"/>
</dbReference>
<dbReference type="SUPFAM" id="SSF81698">
    <property type="entry name" value="FF domain"/>
    <property type="match status" value="5"/>
</dbReference>
<dbReference type="Gene3D" id="1.10.10.440">
    <property type="entry name" value="FF domain"/>
    <property type="match status" value="5"/>
</dbReference>
<dbReference type="SUPFAM" id="SSF51045">
    <property type="entry name" value="WW domain"/>
    <property type="match status" value="2"/>
</dbReference>
<feature type="region of interest" description="Disordered" evidence="3">
    <location>
        <begin position="763"/>
        <end position="784"/>
    </location>
</feature>
<dbReference type="Pfam" id="PF00397">
    <property type="entry name" value="WW"/>
    <property type="match status" value="2"/>
</dbReference>
<evidence type="ECO:0000256" key="3">
    <source>
        <dbReference type="SAM" id="MobiDB-lite"/>
    </source>
</evidence>
<evidence type="ECO:0000256" key="1">
    <source>
        <dbReference type="ARBA" id="ARBA00022737"/>
    </source>
</evidence>
<dbReference type="PANTHER" id="PTHR15377">
    <property type="entry name" value="TRANSCRIPTION ELONGATION REGULATOR 1"/>
    <property type="match status" value="1"/>
</dbReference>
<evidence type="ECO:0000313" key="7">
    <source>
        <dbReference type="Proteomes" id="UP000266723"/>
    </source>
</evidence>
<dbReference type="Proteomes" id="UP000266723">
    <property type="component" value="Unassembled WGS sequence"/>
</dbReference>
<feature type="coiled-coil region" evidence="2">
    <location>
        <begin position="711"/>
        <end position="742"/>
    </location>
</feature>
<feature type="domain" description="WW" evidence="4">
    <location>
        <begin position="310"/>
        <end position="337"/>
    </location>
</feature>
<evidence type="ECO:0000259" key="4">
    <source>
        <dbReference type="PROSITE" id="PS50020"/>
    </source>
</evidence>
<evidence type="ECO:0000313" key="6">
    <source>
        <dbReference type="EMBL" id="KAF3605324.1"/>
    </source>
</evidence>
<dbReference type="InterPro" id="IPR001202">
    <property type="entry name" value="WW_dom"/>
</dbReference>
<keyword evidence="1" id="KW-0677">Repeat</keyword>
<proteinExistence type="predicted"/>
<comment type="caution">
    <text evidence="6">The sequence shown here is derived from an EMBL/GenBank/DDBJ whole genome shotgun (WGS) entry which is preliminary data.</text>
</comment>
<gene>
    <name evidence="6" type="ORF">DY000_02049780</name>
</gene>
<dbReference type="CDD" id="cd00201">
    <property type="entry name" value="WW"/>
    <property type="match status" value="2"/>
</dbReference>
<dbReference type="SMART" id="SM00456">
    <property type="entry name" value="WW"/>
    <property type="match status" value="2"/>
</dbReference>
<dbReference type="PANTHER" id="PTHR15377:SF3">
    <property type="entry name" value="WW DOMAIN-CONTAINING PROTEIN"/>
    <property type="match status" value="1"/>
</dbReference>
<evidence type="ECO:0008006" key="8">
    <source>
        <dbReference type="Google" id="ProtNLM"/>
    </source>
</evidence>